<comment type="caution">
    <text evidence="2">The sequence shown here is derived from an EMBL/GenBank/DDBJ whole genome shotgun (WGS) entry which is preliminary data.</text>
</comment>
<dbReference type="GO" id="GO:0007166">
    <property type="term" value="P:cell surface receptor signaling pathway"/>
    <property type="evidence" value="ECO:0007669"/>
    <property type="project" value="InterPro"/>
</dbReference>
<protein>
    <submittedName>
        <fullName evidence="2">Uncharacterized protein</fullName>
    </submittedName>
</protein>
<name>A0AAD6ZYC9_9AGAR</name>
<evidence type="ECO:0000313" key="3">
    <source>
        <dbReference type="Proteomes" id="UP001218218"/>
    </source>
</evidence>
<feature type="region of interest" description="Disordered" evidence="1">
    <location>
        <begin position="1"/>
        <end position="26"/>
    </location>
</feature>
<dbReference type="InterPro" id="IPR059179">
    <property type="entry name" value="MLKL-like_MCAfunc"/>
</dbReference>
<dbReference type="Gene3D" id="1.20.930.20">
    <property type="entry name" value="Adaptor protein Cbl, N-terminal domain"/>
    <property type="match status" value="1"/>
</dbReference>
<dbReference type="Proteomes" id="UP001218218">
    <property type="component" value="Unassembled WGS sequence"/>
</dbReference>
<evidence type="ECO:0000313" key="2">
    <source>
        <dbReference type="EMBL" id="KAJ7344038.1"/>
    </source>
</evidence>
<dbReference type="EMBL" id="JARIHO010000022">
    <property type="protein sequence ID" value="KAJ7344038.1"/>
    <property type="molecule type" value="Genomic_DNA"/>
</dbReference>
<keyword evidence="3" id="KW-1185">Reference proteome</keyword>
<evidence type="ECO:0000256" key="1">
    <source>
        <dbReference type="SAM" id="MobiDB-lite"/>
    </source>
</evidence>
<gene>
    <name evidence="2" type="ORF">DFH08DRAFT_962176</name>
</gene>
<organism evidence="2 3">
    <name type="scientific">Mycena albidolilacea</name>
    <dbReference type="NCBI Taxonomy" id="1033008"/>
    <lineage>
        <taxon>Eukaryota</taxon>
        <taxon>Fungi</taxon>
        <taxon>Dikarya</taxon>
        <taxon>Basidiomycota</taxon>
        <taxon>Agaricomycotina</taxon>
        <taxon>Agaricomycetes</taxon>
        <taxon>Agaricomycetidae</taxon>
        <taxon>Agaricales</taxon>
        <taxon>Marasmiineae</taxon>
        <taxon>Mycenaceae</taxon>
        <taxon>Mycena</taxon>
    </lineage>
</organism>
<dbReference type="InterPro" id="IPR036537">
    <property type="entry name" value="Adaptor_Cbl_N_dom_sf"/>
</dbReference>
<accession>A0AAD6ZYC9</accession>
<sequence>MPRFLSSRGEPPPSRARLKPPKPLPSRARFKPPNALPDAFWTSMVALQQSADAFPPLKTTVDRAIALCHTAERMEHLKADAYDVAFRVKDIMDILADTVPDAFDIPPTKLQSINRFSSLLDRINRFMESISSASPRSAYTHFKTRLDDTCRDLQNDRPFCDINASRGSLSTHSQSSLCPAVRSLGPQDPWLPPAKSAPLNALPDVLWTSILALKESADAVPPLKSAVSAAIALCQVAERTEHSKSDASAIALRVKEIMDVIADAVPDGSDISPRMLQSIDRFTALLEKIQDGMQKIVFASRLSRFLHLNRNESLLKGFKTQLDDAYRDFLAASTLRLEVQQAQIAINLAQFKIREEKRHVELINLTTPNPWSSIYYSIGFFGRPLMLPYKWHTSPFLHDTHKPELAGLRARGHNRPTLLFRLCMEHIPQPVKHPTPFSRLKLMSL</sequence>
<dbReference type="CDD" id="cd21037">
    <property type="entry name" value="MLKL_NTD"/>
    <property type="match status" value="2"/>
</dbReference>
<reference evidence="2" key="1">
    <citation type="submission" date="2023-03" db="EMBL/GenBank/DDBJ databases">
        <title>Massive genome expansion in bonnet fungi (Mycena s.s.) driven by repeated elements and novel gene families across ecological guilds.</title>
        <authorList>
            <consortium name="Lawrence Berkeley National Laboratory"/>
            <person name="Harder C.B."/>
            <person name="Miyauchi S."/>
            <person name="Viragh M."/>
            <person name="Kuo A."/>
            <person name="Thoen E."/>
            <person name="Andreopoulos B."/>
            <person name="Lu D."/>
            <person name="Skrede I."/>
            <person name="Drula E."/>
            <person name="Henrissat B."/>
            <person name="Morin E."/>
            <person name="Kohler A."/>
            <person name="Barry K."/>
            <person name="LaButti K."/>
            <person name="Morin E."/>
            <person name="Salamov A."/>
            <person name="Lipzen A."/>
            <person name="Mereny Z."/>
            <person name="Hegedus B."/>
            <person name="Baldrian P."/>
            <person name="Stursova M."/>
            <person name="Weitz H."/>
            <person name="Taylor A."/>
            <person name="Grigoriev I.V."/>
            <person name="Nagy L.G."/>
            <person name="Martin F."/>
            <person name="Kauserud H."/>
        </authorList>
    </citation>
    <scope>NUCLEOTIDE SEQUENCE</scope>
    <source>
        <strain evidence="2">CBHHK002</strain>
    </source>
</reference>
<dbReference type="AlphaFoldDB" id="A0AAD6ZYC9"/>
<proteinExistence type="predicted"/>